<dbReference type="HOGENOM" id="CLU_029375_6_3_9"/>
<protein>
    <recommendedName>
        <fullName evidence="1">Serine aminopeptidase S33 domain-containing protein</fullName>
    </recommendedName>
</protein>
<keyword evidence="3" id="KW-1185">Reference proteome</keyword>
<dbReference type="OrthoDB" id="9776685at2"/>
<dbReference type="RefSeq" id="WP_046317675.1">
    <property type="nucleotide sequence ID" value="NZ_JAMBJK010000002.1"/>
</dbReference>
<comment type="caution">
    <text evidence="2">The sequence shown here is derived from an EMBL/GenBank/DDBJ whole genome shotgun (WGS) entry which is preliminary data.</text>
</comment>
<evidence type="ECO:0000259" key="1">
    <source>
        <dbReference type="Pfam" id="PF12146"/>
    </source>
</evidence>
<proteinExistence type="predicted"/>
<dbReference type="PANTHER" id="PTHR43358:SF4">
    <property type="entry name" value="ALPHA_BETA HYDROLASE FOLD-1 DOMAIN-CONTAINING PROTEIN"/>
    <property type="match status" value="1"/>
</dbReference>
<dbReference type="Pfam" id="PF12146">
    <property type="entry name" value="Hydrolase_4"/>
    <property type="match status" value="1"/>
</dbReference>
<dbReference type="Gene3D" id="3.40.50.1820">
    <property type="entry name" value="alpha/beta hydrolase"/>
    <property type="match status" value="1"/>
</dbReference>
<sequence>MKKKYILAAAIGAIPLVLGHSLFNYVHQRGSSSLKSHPPQFAANNSALVAMRKFQRLPQTTWSLMSGDGLRLVAYLTRNPQNRGTVLLIHGFGVDHHAMDKFAAVFYQLGYNILQPDNRAAGASAGRYSSYGYQEKKDVLLWLQRLQADRQLQVPIILMGASLGAATVLQSLTLSLPVAVKGVIADSSYTSAQEIMQYNIHRQTGLPSKGLTHLLSLWSRFKVQASYRQISPLASVRGQHPPLLLICGQADVTVPAWMSQALFEAASAPKMLVRFTTGSHIRSLEADPTAYRALIKQFVAHLSSFE</sequence>
<name>A0A0F4LTB2_9LACO</name>
<dbReference type="AlphaFoldDB" id="A0A0F4LTB2"/>
<dbReference type="EMBL" id="JXJQ01000010">
    <property type="protein sequence ID" value="KJY60816.1"/>
    <property type="molecule type" value="Genomic_DNA"/>
</dbReference>
<dbReference type="InterPro" id="IPR022742">
    <property type="entry name" value="Hydrolase_4"/>
</dbReference>
<dbReference type="InterPro" id="IPR029058">
    <property type="entry name" value="AB_hydrolase_fold"/>
</dbReference>
<dbReference type="InterPro" id="IPR052920">
    <property type="entry name" value="DNA-binding_regulatory"/>
</dbReference>
<evidence type="ECO:0000313" key="3">
    <source>
        <dbReference type="Proteomes" id="UP000033558"/>
    </source>
</evidence>
<evidence type="ECO:0000313" key="2">
    <source>
        <dbReference type="EMBL" id="KJY60816.1"/>
    </source>
</evidence>
<reference evidence="2 3" key="1">
    <citation type="submission" date="2015-01" db="EMBL/GenBank/DDBJ databases">
        <title>Comparative genomics of the lactic acid bacteria isolated from the honey bee gut.</title>
        <authorList>
            <person name="Ellegaard K.M."/>
            <person name="Tamarit D."/>
            <person name="Javelind E."/>
            <person name="Olofsson T."/>
            <person name="Andersson S.G."/>
            <person name="Vasquez A."/>
        </authorList>
    </citation>
    <scope>NUCLEOTIDE SEQUENCE [LARGE SCALE GENOMIC DNA]</scope>
    <source>
        <strain evidence="2 3">Bin4</strain>
    </source>
</reference>
<accession>A0A0F4LTB2</accession>
<feature type="domain" description="Serine aminopeptidase S33" evidence="1">
    <location>
        <begin position="81"/>
        <end position="196"/>
    </location>
</feature>
<dbReference type="SUPFAM" id="SSF53474">
    <property type="entry name" value="alpha/beta-Hydrolases"/>
    <property type="match status" value="1"/>
</dbReference>
<dbReference type="PANTHER" id="PTHR43358">
    <property type="entry name" value="ALPHA/BETA-HYDROLASE"/>
    <property type="match status" value="1"/>
</dbReference>
<dbReference type="STRING" id="1218492.JG30_15060"/>
<dbReference type="Proteomes" id="UP000033558">
    <property type="component" value="Unassembled WGS sequence"/>
</dbReference>
<gene>
    <name evidence="2" type="ORF">JG30_15060</name>
</gene>
<dbReference type="PATRIC" id="fig|1218492.5.peg.1560"/>
<organism evidence="2 3">
    <name type="scientific">Bombilactobacillus mellifer</name>
    <dbReference type="NCBI Taxonomy" id="1218492"/>
    <lineage>
        <taxon>Bacteria</taxon>
        <taxon>Bacillati</taxon>
        <taxon>Bacillota</taxon>
        <taxon>Bacilli</taxon>
        <taxon>Lactobacillales</taxon>
        <taxon>Lactobacillaceae</taxon>
        <taxon>Bombilactobacillus</taxon>
    </lineage>
</organism>